<feature type="transmembrane region" description="Helical" evidence="6">
    <location>
        <begin position="61"/>
        <end position="81"/>
    </location>
</feature>
<proteinExistence type="predicted"/>
<dbReference type="EMBL" id="JABXXR010000035">
    <property type="protein sequence ID" value="NVN40283.1"/>
    <property type="molecule type" value="Genomic_DNA"/>
</dbReference>
<evidence type="ECO:0000256" key="2">
    <source>
        <dbReference type="ARBA" id="ARBA00022448"/>
    </source>
</evidence>
<dbReference type="Proteomes" id="UP000585665">
    <property type="component" value="Unassembled WGS sequence"/>
</dbReference>
<feature type="transmembrane region" description="Helical" evidence="6">
    <location>
        <begin position="369"/>
        <end position="389"/>
    </location>
</feature>
<keyword evidence="2" id="KW-0813">Transport</keyword>
<dbReference type="CDD" id="cd17319">
    <property type="entry name" value="MFS_ExuT_GudP_like"/>
    <property type="match status" value="1"/>
</dbReference>
<feature type="transmembrane region" description="Helical" evidence="6">
    <location>
        <begin position="187"/>
        <end position="207"/>
    </location>
</feature>
<evidence type="ECO:0000256" key="1">
    <source>
        <dbReference type="ARBA" id="ARBA00004141"/>
    </source>
</evidence>
<dbReference type="SUPFAM" id="SSF103473">
    <property type="entry name" value="MFS general substrate transporter"/>
    <property type="match status" value="1"/>
</dbReference>
<evidence type="ECO:0000256" key="4">
    <source>
        <dbReference type="ARBA" id="ARBA00022989"/>
    </source>
</evidence>
<evidence type="ECO:0000256" key="3">
    <source>
        <dbReference type="ARBA" id="ARBA00022692"/>
    </source>
</evidence>
<evidence type="ECO:0000259" key="7">
    <source>
        <dbReference type="PROSITE" id="PS50850"/>
    </source>
</evidence>
<name>A0A850PBH9_9PROT</name>
<evidence type="ECO:0000313" key="9">
    <source>
        <dbReference type="Proteomes" id="UP000585665"/>
    </source>
</evidence>
<sequence length="447" mass="48015">MDEPEHSLLSDKSILTVEASRKAMRRLLPILITMYLIAFLDRANVAIARQALHTDVGITETLYALGAGIFFLGYALCEVPSNILLDRLGARLWIARIMVTWGVVSASTMLISGPKSFLLVRILLGIAEAGFFPGVMLYLTFWFPKKERATALALFYFGFPLSMMLGTPASAALLSLDGLAGLRGWQWMFFLEGGLAVLAGVATFFILPDGPESVSWLAPAQKEALKETLEAEDRQTICGETRHGWGALLSPRMALITSLYVVLQIVTYGLVFYLPSQISALLNTQMGAKAGLVGAIPWISALILTPVIVRLIARRNMPILGVSVCLLVFALGLYGSTIPTTWLALACLCMATSATVSAQAMFWNVPMSYLTAAQAATGLAVINSVGNLGGFVAPNLRALADNTWHSDHAGIYACAIVALIGIAITVAITGFAKSSDRRPTSHCALEK</sequence>
<dbReference type="PANTHER" id="PTHR43791">
    <property type="entry name" value="PERMEASE-RELATED"/>
    <property type="match status" value="1"/>
</dbReference>
<dbReference type="Pfam" id="PF07690">
    <property type="entry name" value="MFS_1"/>
    <property type="match status" value="1"/>
</dbReference>
<dbReference type="InterPro" id="IPR036259">
    <property type="entry name" value="MFS_trans_sf"/>
</dbReference>
<organism evidence="8 9">
    <name type="scientific">Ameyamaea chiangmaiensis</name>
    <dbReference type="NCBI Taxonomy" id="442969"/>
    <lineage>
        <taxon>Bacteria</taxon>
        <taxon>Pseudomonadati</taxon>
        <taxon>Pseudomonadota</taxon>
        <taxon>Alphaproteobacteria</taxon>
        <taxon>Acetobacterales</taxon>
        <taxon>Acetobacteraceae</taxon>
        <taxon>Ameyamaea</taxon>
    </lineage>
</organism>
<dbReference type="FunFam" id="1.20.1250.20:FF:000018">
    <property type="entry name" value="MFS transporter permease"/>
    <property type="match status" value="1"/>
</dbReference>
<accession>A0A850PBH9</accession>
<gene>
    <name evidence="8" type="ORF">HUK82_06840</name>
</gene>
<keyword evidence="9" id="KW-1185">Reference proteome</keyword>
<feature type="transmembrane region" description="Helical" evidence="6">
    <location>
        <begin position="93"/>
        <end position="112"/>
    </location>
</feature>
<feature type="transmembrane region" description="Helical" evidence="6">
    <location>
        <begin position="27"/>
        <end position="49"/>
    </location>
</feature>
<keyword evidence="3 6" id="KW-0812">Transmembrane</keyword>
<dbReference type="PANTHER" id="PTHR43791:SF30">
    <property type="entry name" value="INNER MEMBRANE TRANSPORT PROTEIN RHMT"/>
    <property type="match status" value="1"/>
</dbReference>
<dbReference type="RefSeq" id="WP_176613253.1">
    <property type="nucleotide sequence ID" value="NZ_JABXXR010000035.1"/>
</dbReference>
<feature type="transmembrane region" description="Helical" evidence="6">
    <location>
        <begin position="153"/>
        <end position="175"/>
    </location>
</feature>
<comment type="subcellular location">
    <subcellularLocation>
        <location evidence="1">Membrane</location>
        <topology evidence="1">Multi-pass membrane protein</topology>
    </subcellularLocation>
</comment>
<protein>
    <submittedName>
        <fullName evidence="8">MFS transporter</fullName>
    </submittedName>
</protein>
<evidence type="ECO:0000313" key="8">
    <source>
        <dbReference type="EMBL" id="NVN40283.1"/>
    </source>
</evidence>
<feature type="transmembrane region" description="Helical" evidence="6">
    <location>
        <begin position="342"/>
        <end position="362"/>
    </location>
</feature>
<evidence type="ECO:0000256" key="5">
    <source>
        <dbReference type="ARBA" id="ARBA00023136"/>
    </source>
</evidence>
<dbReference type="GO" id="GO:0022857">
    <property type="term" value="F:transmembrane transporter activity"/>
    <property type="evidence" value="ECO:0007669"/>
    <property type="project" value="InterPro"/>
</dbReference>
<dbReference type="GO" id="GO:0005886">
    <property type="term" value="C:plasma membrane"/>
    <property type="evidence" value="ECO:0007669"/>
    <property type="project" value="TreeGrafter"/>
</dbReference>
<feature type="transmembrane region" description="Helical" evidence="6">
    <location>
        <begin position="118"/>
        <end position="141"/>
    </location>
</feature>
<keyword evidence="4 6" id="KW-1133">Transmembrane helix</keyword>
<feature type="transmembrane region" description="Helical" evidence="6">
    <location>
        <begin position="319"/>
        <end position="336"/>
    </location>
</feature>
<dbReference type="InterPro" id="IPR020846">
    <property type="entry name" value="MFS_dom"/>
</dbReference>
<feature type="transmembrane region" description="Helical" evidence="6">
    <location>
        <begin position="409"/>
        <end position="432"/>
    </location>
</feature>
<comment type="caution">
    <text evidence="8">The sequence shown here is derived from an EMBL/GenBank/DDBJ whole genome shotgun (WGS) entry which is preliminary data.</text>
</comment>
<feature type="transmembrane region" description="Helical" evidence="6">
    <location>
        <begin position="295"/>
        <end position="312"/>
    </location>
</feature>
<dbReference type="AlphaFoldDB" id="A0A850PBH9"/>
<feature type="domain" description="Major facilitator superfamily (MFS) profile" evidence="7">
    <location>
        <begin position="27"/>
        <end position="433"/>
    </location>
</feature>
<evidence type="ECO:0000256" key="6">
    <source>
        <dbReference type="SAM" id="Phobius"/>
    </source>
</evidence>
<dbReference type="Gene3D" id="1.20.1250.20">
    <property type="entry name" value="MFS general substrate transporter like domains"/>
    <property type="match status" value="2"/>
</dbReference>
<reference evidence="8 9" key="1">
    <citation type="submission" date="2020-06" db="EMBL/GenBank/DDBJ databases">
        <title>Description of novel acetic acid bacteria.</title>
        <authorList>
            <person name="Sombolestani A."/>
        </authorList>
    </citation>
    <scope>NUCLEOTIDE SEQUENCE [LARGE SCALE GENOMIC DNA]</scope>
    <source>
        <strain evidence="8 9">LMG 27010</strain>
    </source>
</reference>
<feature type="transmembrane region" description="Helical" evidence="6">
    <location>
        <begin position="253"/>
        <end position="275"/>
    </location>
</feature>
<keyword evidence="5 6" id="KW-0472">Membrane</keyword>
<dbReference type="InterPro" id="IPR011701">
    <property type="entry name" value="MFS"/>
</dbReference>
<dbReference type="PROSITE" id="PS50850">
    <property type="entry name" value="MFS"/>
    <property type="match status" value="1"/>
</dbReference>